<dbReference type="Proteomes" id="UP000240542">
    <property type="component" value="Unassembled WGS sequence"/>
</dbReference>
<dbReference type="AlphaFoldDB" id="A0A2P8CUY5"/>
<protein>
    <recommendedName>
        <fullName evidence="2">Transcription factor zinc-finger domain-containing protein</fullName>
    </recommendedName>
</protein>
<reference evidence="3 4" key="1">
    <citation type="submission" date="2018-03" db="EMBL/GenBank/DDBJ databases">
        <title>Genomic Encyclopedia of Archaeal and Bacterial Type Strains, Phase II (KMG-II): from individual species to whole genera.</title>
        <authorList>
            <person name="Goeker M."/>
        </authorList>
    </citation>
    <scope>NUCLEOTIDE SEQUENCE [LARGE SCALE GENOMIC DNA]</scope>
    <source>
        <strain evidence="3 4">DSM 45312</strain>
    </source>
</reference>
<gene>
    <name evidence="3" type="ORF">CLV63_12964</name>
</gene>
<feature type="domain" description="Transcription factor zinc-finger" evidence="2">
    <location>
        <begin position="1"/>
        <end position="32"/>
    </location>
</feature>
<dbReference type="Pfam" id="PF13453">
    <property type="entry name" value="Zn_ribbon_TFIIB"/>
    <property type="match status" value="1"/>
</dbReference>
<evidence type="ECO:0000313" key="4">
    <source>
        <dbReference type="Proteomes" id="UP000240542"/>
    </source>
</evidence>
<dbReference type="EMBL" id="PYGA01000029">
    <property type="protein sequence ID" value="PSK88775.1"/>
    <property type="molecule type" value="Genomic_DNA"/>
</dbReference>
<organism evidence="3 4">
    <name type="scientific">Murinocardiopsis flavida</name>
    <dbReference type="NCBI Taxonomy" id="645275"/>
    <lineage>
        <taxon>Bacteria</taxon>
        <taxon>Bacillati</taxon>
        <taxon>Actinomycetota</taxon>
        <taxon>Actinomycetes</taxon>
        <taxon>Streptosporangiales</taxon>
        <taxon>Nocardiopsidaceae</taxon>
        <taxon>Murinocardiopsis</taxon>
    </lineage>
</organism>
<evidence type="ECO:0000259" key="2">
    <source>
        <dbReference type="Pfam" id="PF13453"/>
    </source>
</evidence>
<evidence type="ECO:0000256" key="1">
    <source>
        <dbReference type="SAM" id="MobiDB-lite"/>
    </source>
</evidence>
<dbReference type="InterPro" id="IPR027392">
    <property type="entry name" value="TF_Znf"/>
</dbReference>
<proteinExistence type="predicted"/>
<name>A0A2P8CUY5_9ACTN</name>
<keyword evidence="4" id="KW-1185">Reference proteome</keyword>
<comment type="caution">
    <text evidence="3">The sequence shown here is derived from an EMBL/GenBank/DDBJ whole genome shotgun (WGS) entry which is preliminary data.</text>
</comment>
<sequence>MMTLDRMGIHLEQCESCRGIFLDHGELEQIVSAEKRFGGSAAAPPPYRGSPRPDSPGAFHGGGHGRGYSDSPRPYGGHGGGYSDSPRPYGQRKRKKSFMEQLFD</sequence>
<feature type="region of interest" description="Disordered" evidence="1">
    <location>
        <begin position="36"/>
        <end position="104"/>
    </location>
</feature>
<evidence type="ECO:0000313" key="3">
    <source>
        <dbReference type="EMBL" id="PSK88775.1"/>
    </source>
</evidence>
<accession>A0A2P8CUY5</accession>